<dbReference type="EMBL" id="FLOB01000012">
    <property type="protein sequence ID" value="SBS36364.1"/>
    <property type="molecule type" value="Genomic_DNA"/>
</dbReference>
<dbReference type="InterPro" id="IPR000847">
    <property type="entry name" value="LysR_HTH_N"/>
</dbReference>
<dbReference type="GO" id="GO:0003700">
    <property type="term" value="F:DNA-binding transcription factor activity"/>
    <property type="evidence" value="ECO:0007669"/>
    <property type="project" value="InterPro"/>
</dbReference>
<evidence type="ECO:0000313" key="7">
    <source>
        <dbReference type="Proteomes" id="UP000092544"/>
    </source>
</evidence>
<dbReference type="Gene3D" id="1.10.10.10">
    <property type="entry name" value="Winged helix-like DNA-binding domain superfamily/Winged helix DNA-binding domain"/>
    <property type="match status" value="1"/>
</dbReference>
<dbReference type="Pfam" id="PF03466">
    <property type="entry name" value="LysR_substrate"/>
    <property type="match status" value="1"/>
</dbReference>
<keyword evidence="7" id="KW-1185">Reference proteome</keyword>
<comment type="similarity">
    <text evidence="1">Belongs to the LysR transcriptional regulatory family.</text>
</comment>
<dbReference type="InterPro" id="IPR036388">
    <property type="entry name" value="WH-like_DNA-bd_sf"/>
</dbReference>
<dbReference type="RefSeq" id="WP_067019200.1">
    <property type="nucleotide sequence ID" value="NZ_FLOB01000012.1"/>
</dbReference>
<dbReference type="PROSITE" id="PS50931">
    <property type="entry name" value="HTH_LYSR"/>
    <property type="match status" value="1"/>
</dbReference>
<dbReference type="SUPFAM" id="SSF53850">
    <property type="entry name" value="Periplasmic binding protein-like II"/>
    <property type="match status" value="1"/>
</dbReference>
<proteinExistence type="inferred from homology"/>
<protein>
    <submittedName>
        <fullName evidence="6">Glycine cleavage system transcriptional activator</fullName>
    </submittedName>
</protein>
<dbReference type="Pfam" id="PF00126">
    <property type="entry name" value="HTH_1"/>
    <property type="match status" value="1"/>
</dbReference>
<evidence type="ECO:0000256" key="2">
    <source>
        <dbReference type="ARBA" id="ARBA00023015"/>
    </source>
</evidence>
<name>A0A1A8TQV0_9GAMM</name>
<keyword evidence="3" id="KW-0238">DNA-binding</keyword>
<dbReference type="Proteomes" id="UP000092544">
    <property type="component" value="Unassembled WGS sequence"/>
</dbReference>
<dbReference type="Gene3D" id="3.40.190.10">
    <property type="entry name" value="Periplasmic binding protein-like II"/>
    <property type="match status" value="2"/>
</dbReference>
<evidence type="ECO:0000256" key="1">
    <source>
        <dbReference type="ARBA" id="ARBA00009437"/>
    </source>
</evidence>
<dbReference type="SUPFAM" id="SSF46785">
    <property type="entry name" value="Winged helix' DNA-binding domain"/>
    <property type="match status" value="1"/>
</dbReference>
<dbReference type="GO" id="GO:0043565">
    <property type="term" value="F:sequence-specific DNA binding"/>
    <property type="evidence" value="ECO:0007669"/>
    <property type="project" value="TreeGrafter"/>
</dbReference>
<dbReference type="InterPro" id="IPR058163">
    <property type="entry name" value="LysR-type_TF_proteobact-type"/>
</dbReference>
<evidence type="ECO:0000259" key="5">
    <source>
        <dbReference type="PROSITE" id="PS50931"/>
    </source>
</evidence>
<dbReference type="STRING" id="1792290.MSP8886_03670"/>
<reference evidence="6 7" key="1">
    <citation type="submission" date="2016-06" db="EMBL/GenBank/DDBJ databases">
        <authorList>
            <person name="Kjaerup R.B."/>
            <person name="Dalgaard T.S."/>
            <person name="Juul-Madsen H.R."/>
        </authorList>
    </citation>
    <scope>NUCLEOTIDE SEQUENCE [LARGE SCALE GENOMIC DNA]</scope>
    <source>
        <strain evidence="6 7">CECT 8886</strain>
    </source>
</reference>
<dbReference type="PANTHER" id="PTHR30537">
    <property type="entry name" value="HTH-TYPE TRANSCRIPTIONAL REGULATOR"/>
    <property type="match status" value="1"/>
</dbReference>
<dbReference type="CDD" id="cd08432">
    <property type="entry name" value="PBP2_GcdR_TrpI_HvrB_AmpR_like"/>
    <property type="match status" value="1"/>
</dbReference>
<keyword evidence="2" id="KW-0805">Transcription regulation</keyword>
<dbReference type="FunFam" id="1.10.10.10:FF:000001">
    <property type="entry name" value="LysR family transcriptional regulator"/>
    <property type="match status" value="1"/>
</dbReference>
<dbReference type="GO" id="GO:0006351">
    <property type="term" value="P:DNA-templated transcription"/>
    <property type="evidence" value="ECO:0007669"/>
    <property type="project" value="TreeGrafter"/>
</dbReference>
<feature type="domain" description="HTH lysR-type" evidence="5">
    <location>
        <begin position="4"/>
        <end position="61"/>
    </location>
</feature>
<organism evidence="6 7">
    <name type="scientific">Marinomonas spartinae</name>
    <dbReference type="NCBI Taxonomy" id="1792290"/>
    <lineage>
        <taxon>Bacteria</taxon>
        <taxon>Pseudomonadati</taxon>
        <taxon>Pseudomonadota</taxon>
        <taxon>Gammaproteobacteria</taxon>
        <taxon>Oceanospirillales</taxon>
        <taxon>Oceanospirillaceae</taxon>
        <taxon>Marinomonas</taxon>
    </lineage>
</organism>
<gene>
    <name evidence="6" type="primary">gcvA_7</name>
    <name evidence="6" type="ORF">MSP8886_03670</name>
</gene>
<dbReference type="PANTHER" id="PTHR30537:SF74">
    <property type="entry name" value="HTH-TYPE TRANSCRIPTIONAL REGULATOR TRPI"/>
    <property type="match status" value="1"/>
</dbReference>
<dbReference type="AlphaFoldDB" id="A0A1A8TQV0"/>
<evidence type="ECO:0000256" key="3">
    <source>
        <dbReference type="ARBA" id="ARBA00023125"/>
    </source>
</evidence>
<evidence type="ECO:0000313" key="6">
    <source>
        <dbReference type="EMBL" id="SBS36364.1"/>
    </source>
</evidence>
<sequence>MKSIPLYGLETFAIAARHLSFTKAAQEMHLTQGAVSQQIRQLEERLGLTLFIRYHRRLELTVAGARLAVHINHSFAQIQALISELKEEETSNILTVSVMPSFATKWLIPRLGSLQKQYPDLQLRIQANDREVNFQRDRIDVAIVHSHIHGRNSYTVPLMRDQVFPVCSASFAQEQGLTESNQLAALPLLNDDSEWRFSSPYAEWEKWLQLTNARGVKPSRGISFNRGDLAVQAAIAGQGVALGRTPLVMDDIQQGLLVKPFSEVLDEGHRYLFACPDAQRHREPVQQLLAWLVSESYRYSPKDCLTLPDTLPHLNLGA</sequence>
<dbReference type="InterPro" id="IPR036390">
    <property type="entry name" value="WH_DNA-bd_sf"/>
</dbReference>
<evidence type="ECO:0000256" key="4">
    <source>
        <dbReference type="ARBA" id="ARBA00023163"/>
    </source>
</evidence>
<dbReference type="OrthoDB" id="6787458at2"/>
<dbReference type="InterPro" id="IPR005119">
    <property type="entry name" value="LysR_subst-bd"/>
</dbReference>
<keyword evidence="4" id="KW-0804">Transcription</keyword>
<accession>A0A1A8TQV0</accession>
<dbReference type="PRINTS" id="PR00039">
    <property type="entry name" value="HTHLYSR"/>
</dbReference>